<evidence type="ECO:0000313" key="1">
    <source>
        <dbReference type="EMBL" id="SVA08885.1"/>
    </source>
</evidence>
<dbReference type="PANTHER" id="PTHR33361:SF2">
    <property type="entry name" value="DUF885 DOMAIN-CONTAINING PROTEIN"/>
    <property type="match status" value="1"/>
</dbReference>
<name>A0A381SXY1_9ZZZZ</name>
<dbReference type="AlphaFoldDB" id="A0A381SXY1"/>
<dbReference type="Pfam" id="PF05960">
    <property type="entry name" value="DUF885"/>
    <property type="match status" value="1"/>
</dbReference>
<sequence length="593" mass="67270">MPRTTRTIKITTVLCLLAFNVLGQDVSTENPATSRLQSLMDNYWSYRLAESPTLATAAGMKDYNHLLPQVSPLDQSRRLRAERAFLLQLREISRTELSAENRINYDLLAWVLETSIESMELNTDRIPFNTFSSFFTGALRASYGVSMTTEEDYRAYVSRIREFPRYFAENIDNMREGMRSGFVLPKVIIDGVLPTVRAQVYDNPDNSSLFEPIAEVSDRLSAVVQEQIRVEAREAIRSYAIPAFRELAEFLQNEYYPMATEGIAAQDLSNGDAFYAHQIKVYTTRTDLSAEQIHNIGLSEVARIHTEMEEVIAESGFNGSFEEFTQFLRTDSQFYASDETELLKEASFIAKKIDYLMPEFFGRLPRIPYGVVPVPVEIAPNYTAASYNSSPVGGIRGGAFWVNTFALDQRPLYELPALTLHEAVPGHHHQTTIARELEELPDFRKELYFSAFGEGWGLYSETLGIEMGIYENSYEHFGRLSYEMWRACRLVIDTGIHAQGWTRQQALDYLSDNTSLSAANVRAEVDRYISWPGQALAYKLGEMKILELRQRVEADLGEAFDIRSFHDAVLGQGALPLDILDTVIEGYIAETKP</sequence>
<evidence type="ECO:0008006" key="2">
    <source>
        <dbReference type="Google" id="ProtNLM"/>
    </source>
</evidence>
<gene>
    <name evidence="1" type="ORF">METZ01_LOCUS61739</name>
</gene>
<organism evidence="1">
    <name type="scientific">marine metagenome</name>
    <dbReference type="NCBI Taxonomy" id="408172"/>
    <lineage>
        <taxon>unclassified sequences</taxon>
        <taxon>metagenomes</taxon>
        <taxon>ecological metagenomes</taxon>
    </lineage>
</organism>
<reference evidence="1" key="1">
    <citation type="submission" date="2018-05" db="EMBL/GenBank/DDBJ databases">
        <authorList>
            <person name="Lanie J.A."/>
            <person name="Ng W.-L."/>
            <person name="Kazmierczak K.M."/>
            <person name="Andrzejewski T.M."/>
            <person name="Davidsen T.M."/>
            <person name="Wayne K.J."/>
            <person name="Tettelin H."/>
            <person name="Glass J.I."/>
            <person name="Rusch D."/>
            <person name="Podicherti R."/>
            <person name="Tsui H.-C.T."/>
            <person name="Winkler M.E."/>
        </authorList>
    </citation>
    <scope>NUCLEOTIDE SEQUENCE</scope>
</reference>
<accession>A0A381SXY1</accession>
<dbReference type="EMBL" id="UINC01003743">
    <property type="protein sequence ID" value="SVA08885.1"/>
    <property type="molecule type" value="Genomic_DNA"/>
</dbReference>
<dbReference type="InterPro" id="IPR010281">
    <property type="entry name" value="DUF885"/>
</dbReference>
<dbReference type="PANTHER" id="PTHR33361">
    <property type="entry name" value="GLR0591 PROTEIN"/>
    <property type="match status" value="1"/>
</dbReference>
<proteinExistence type="predicted"/>
<protein>
    <recommendedName>
        <fullName evidence="2">DUF885 domain-containing protein</fullName>
    </recommendedName>
</protein>